<sequence length="215" mass="23434">MAKALLLVDIQNDFSPRGALPVPDGDAVVPVINQLIPLFEHVIATKDWHPAKHASFASVQGKIPGEVIELNGIPQVMWPEHCIQNTQGAEFIDGLEVQQITHTVLKGTHPDVDSYSGFFDNQRFHATGLAEYLSSHGISDVYIAGLATDYCVKFTALDAISLCFNTWVIQDACRGVELNVGDCAAAWYEMQTAGCQLTTSQQLFNGENIKSPPHA</sequence>
<dbReference type="PANTHER" id="PTHR11080">
    <property type="entry name" value="PYRAZINAMIDASE/NICOTINAMIDASE"/>
    <property type="match status" value="1"/>
</dbReference>
<dbReference type="FunFam" id="3.40.50.850:FF:000006">
    <property type="entry name" value="Bifunctional pyrazinamidase/nicotinamidase"/>
    <property type="match status" value="1"/>
</dbReference>
<accession>A0A0Q0JQR7</accession>
<dbReference type="CDD" id="cd01011">
    <property type="entry name" value="nicotinamidase"/>
    <property type="match status" value="1"/>
</dbReference>
<proteinExistence type="inferred from homology"/>
<dbReference type="AlphaFoldDB" id="A0A0Q0JQR7"/>
<dbReference type="GO" id="GO:0046872">
    <property type="term" value="F:metal ion binding"/>
    <property type="evidence" value="ECO:0007669"/>
    <property type="project" value="UniProtKB-KW"/>
</dbReference>
<evidence type="ECO:0000313" key="10">
    <source>
        <dbReference type="EMBL" id="KQA23680.1"/>
    </source>
</evidence>
<evidence type="ECO:0000256" key="1">
    <source>
        <dbReference type="ARBA" id="ARBA00006336"/>
    </source>
</evidence>
<evidence type="ECO:0000256" key="4">
    <source>
        <dbReference type="ARBA" id="ARBA00022801"/>
    </source>
</evidence>
<dbReference type="Proteomes" id="UP000053724">
    <property type="component" value="Unassembled WGS sequence"/>
</dbReference>
<dbReference type="Pfam" id="PF00857">
    <property type="entry name" value="Isochorismatase"/>
    <property type="match status" value="1"/>
</dbReference>
<comment type="pathway">
    <text evidence="5">Cofactor biosynthesis; nicotinate biosynthesis; nicotinate from nicotinamide: step 1/1.</text>
</comment>
<feature type="domain" description="Isochorismatase-like" evidence="9">
    <location>
        <begin position="4"/>
        <end position="202"/>
    </location>
</feature>
<dbReference type="PATRIC" id="fig|1481663.8.peg.4785"/>
<comment type="similarity">
    <text evidence="1">Belongs to the isochorismatase family.</text>
</comment>
<dbReference type="SUPFAM" id="SSF52499">
    <property type="entry name" value="Isochorismatase-like hydrolases"/>
    <property type="match status" value="1"/>
</dbReference>
<organism evidence="10 11">
    <name type="scientific">Vibrio metoecus</name>
    <dbReference type="NCBI Taxonomy" id="1481663"/>
    <lineage>
        <taxon>Bacteria</taxon>
        <taxon>Pseudomonadati</taxon>
        <taxon>Pseudomonadota</taxon>
        <taxon>Gammaproteobacteria</taxon>
        <taxon>Vibrionales</taxon>
        <taxon>Vibrionaceae</taxon>
        <taxon>Vibrio</taxon>
    </lineage>
</organism>
<evidence type="ECO:0000313" key="11">
    <source>
        <dbReference type="Proteomes" id="UP000053724"/>
    </source>
</evidence>
<dbReference type="Gene3D" id="3.40.50.850">
    <property type="entry name" value="Isochorismatase-like"/>
    <property type="match status" value="1"/>
</dbReference>
<dbReference type="InterPro" id="IPR052347">
    <property type="entry name" value="Isochorismatase_Nicotinamidase"/>
</dbReference>
<comment type="caution">
    <text evidence="10">The sequence shown here is derived from an EMBL/GenBank/DDBJ whole genome shotgun (WGS) entry which is preliminary data.</text>
</comment>
<evidence type="ECO:0000256" key="3">
    <source>
        <dbReference type="ARBA" id="ARBA00022723"/>
    </source>
</evidence>
<protein>
    <recommendedName>
        <fullName evidence="8">Nicotinamidase</fullName>
        <ecNumber evidence="6">3.5.1.19</ecNumber>
    </recommendedName>
    <alternativeName>
        <fullName evidence="7">Nicotinamide deamidase</fullName>
    </alternativeName>
</protein>
<dbReference type="InterPro" id="IPR000868">
    <property type="entry name" value="Isochorismatase-like_dom"/>
</dbReference>
<evidence type="ECO:0000256" key="8">
    <source>
        <dbReference type="ARBA" id="ARBA00072277"/>
    </source>
</evidence>
<dbReference type="GO" id="GO:0019363">
    <property type="term" value="P:pyridine nucleotide biosynthetic process"/>
    <property type="evidence" value="ECO:0007669"/>
    <property type="project" value="UniProtKB-KW"/>
</dbReference>
<evidence type="ECO:0000256" key="6">
    <source>
        <dbReference type="ARBA" id="ARBA00039017"/>
    </source>
</evidence>
<dbReference type="GO" id="GO:0008936">
    <property type="term" value="F:nicotinamidase activity"/>
    <property type="evidence" value="ECO:0007669"/>
    <property type="project" value="UniProtKB-EC"/>
</dbReference>
<gene>
    <name evidence="10" type="ORF">AAY55_07925</name>
</gene>
<keyword evidence="3" id="KW-0479">Metal-binding</keyword>
<reference evidence="10 11" key="1">
    <citation type="journal article" date="2015" name="Genome Biol. Evol.">
        <title>The Dynamics of Genetic Interactions between Vibrio metoecus and Vibrio cholerae, Two Close Relatives Co-Occurring in the Environment.</title>
        <authorList>
            <person name="Orata F.D."/>
            <person name="Kirchberger P.C."/>
            <person name="Meheust R."/>
            <person name="Barlow E.J."/>
            <person name="Tarr C.L."/>
            <person name="Boucher Y."/>
        </authorList>
    </citation>
    <scope>NUCLEOTIDE SEQUENCE [LARGE SCALE GENOMIC DNA]</scope>
    <source>
        <strain evidence="10 11">08-2459</strain>
    </source>
</reference>
<dbReference type="EC" id="3.5.1.19" evidence="6"/>
<name>A0A0Q0JQR7_VIBMT</name>
<keyword evidence="2" id="KW-0662">Pyridine nucleotide biosynthesis</keyword>
<evidence type="ECO:0000256" key="7">
    <source>
        <dbReference type="ARBA" id="ARBA00043224"/>
    </source>
</evidence>
<evidence type="ECO:0000256" key="2">
    <source>
        <dbReference type="ARBA" id="ARBA00022642"/>
    </source>
</evidence>
<dbReference type="InterPro" id="IPR036380">
    <property type="entry name" value="Isochorismatase-like_sf"/>
</dbReference>
<dbReference type="NCBIfam" id="NF008623">
    <property type="entry name" value="PRK11609.1"/>
    <property type="match status" value="1"/>
</dbReference>
<evidence type="ECO:0000256" key="5">
    <source>
        <dbReference type="ARBA" id="ARBA00037900"/>
    </source>
</evidence>
<dbReference type="PANTHER" id="PTHR11080:SF2">
    <property type="entry name" value="LD05707P"/>
    <property type="match status" value="1"/>
</dbReference>
<keyword evidence="4" id="KW-0378">Hydrolase</keyword>
<dbReference type="EMBL" id="LCUF01000008">
    <property type="protein sequence ID" value="KQA23680.1"/>
    <property type="molecule type" value="Genomic_DNA"/>
</dbReference>
<evidence type="ECO:0000259" key="9">
    <source>
        <dbReference type="Pfam" id="PF00857"/>
    </source>
</evidence>